<protein>
    <submittedName>
        <fullName evidence="2">Uncharacterized protein</fullName>
    </submittedName>
</protein>
<dbReference type="EMBL" id="BPLR01020583">
    <property type="protein sequence ID" value="GIX80310.1"/>
    <property type="molecule type" value="Genomic_DNA"/>
</dbReference>
<sequence>MMPDSIYLFSSAHTFGVTVLLLVFRIAFRQDSIMKMLLKNPNIPKRKEKRLCNFIYEKKDIPNAFSPTTLRNLRREKKNILVRIRLFVLSEKLSHSKENQAVAKNTPSRAGNLIYVPFLCPPDSGFENFKSHIF</sequence>
<reference evidence="2 3" key="1">
    <citation type="submission" date="2021-06" db="EMBL/GenBank/DDBJ databases">
        <title>Caerostris extrusa draft genome.</title>
        <authorList>
            <person name="Kono N."/>
            <person name="Arakawa K."/>
        </authorList>
    </citation>
    <scope>NUCLEOTIDE SEQUENCE [LARGE SCALE GENOMIC DNA]</scope>
</reference>
<dbReference type="Proteomes" id="UP001054945">
    <property type="component" value="Unassembled WGS sequence"/>
</dbReference>
<keyword evidence="1" id="KW-0472">Membrane</keyword>
<keyword evidence="3" id="KW-1185">Reference proteome</keyword>
<evidence type="ECO:0000256" key="1">
    <source>
        <dbReference type="SAM" id="Phobius"/>
    </source>
</evidence>
<accession>A0AAV4N7K1</accession>
<evidence type="ECO:0000313" key="3">
    <source>
        <dbReference type="Proteomes" id="UP001054945"/>
    </source>
</evidence>
<keyword evidence="1" id="KW-0812">Transmembrane</keyword>
<feature type="transmembrane region" description="Helical" evidence="1">
    <location>
        <begin position="6"/>
        <end position="28"/>
    </location>
</feature>
<name>A0AAV4N7K1_CAEEX</name>
<dbReference type="AlphaFoldDB" id="A0AAV4N7K1"/>
<organism evidence="2 3">
    <name type="scientific">Caerostris extrusa</name>
    <name type="common">Bark spider</name>
    <name type="synonym">Caerostris bankana</name>
    <dbReference type="NCBI Taxonomy" id="172846"/>
    <lineage>
        <taxon>Eukaryota</taxon>
        <taxon>Metazoa</taxon>
        <taxon>Ecdysozoa</taxon>
        <taxon>Arthropoda</taxon>
        <taxon>Chelicerata</taxon>
        <taxon>Arachnida</taxon>
        <taxon>Araneae</taxon>
        <taxon>Araneomorphae</taxon>
        <taxon>Entelegynae</taxon>
        <taxon>Araneoidea</taxon>
        <taxon>Araneidae</taxon>
        <taxon>Caerostris</taxon>
    </lineage>
</organism>
<gene>
    <name evidence="2" type="ORF">CEXT_645151</name>
</gene>
<proteinExistence type="predicted"/>
<keyword evidence="1" id="KW-1133">Transmembrane helix</keyword>
<comment type="caution">
    <text evidence="2">The sequence shown here is derived from an EMBL/GenBank/DDBJ whole genome shotgun (WGS) entry which is preliminary data.</text>
</comment>
<evidence type="ECO:0000313" key="2">
    <source>
        <dbReference type="EMBL" id="GIX80310.1"/>
    </source>
</evidence>